<dbReference type="Proteomes" id="UP000045039">
    <property type="component" value="Unassembled WGS sequence"/>
</dbReference>
<dbReference type="Proteomes" id="UP000284767">
    <property type="component" value="Unassembled WGS sequence"/>
</dbReference>
<evidence type="ECO:0000313" key="13">
    <source>
        <dbReference type="Proteomes" id="UP000253594"/>
    </source>
</evidence>
<evidence type="ECO:0000313" key="9">
    <source>
        <dbReference type="EMBL" id="RPM13476.1"/>
    </source>
</evidence>
<dbReference type="EMBL" id="NSNE01000010">
    <property type="protein sequence ID" value="RPM13476.1"/>
    <property type="molecule type" value="Genomic_DNA"/>
</dbReference>
<organism evidence="7 13">
    <name type="scientific">Pseudomonas aeruginosa</name>
    <dbReference type="NCBI Taxonomy" id="287"/>
    <lineage>
        <taxon>Bacteria</taxon>
        <taxon>Pseudomonadati</taxon>
        <taxon>Pseudomonadota</taxon>
        <taxon>Gammaproteobacteria</taxon>
        <taxon>Pseudomonadales</taxon>
        <taxon>Pseudomonadaceae</taxon>
        <taxon>Pseudomonas</taxon>
    </lineage>
</organism>
<evidence type="ECO:0000313" key="4">
    <source>
        <dbReference type="EMBL" id="MUI38079.1"/>
    </source>
</evidence>
<name>A0A069Q8F7_PSEAI</name>
<feature type="transmembrane region" description="Helical" evidence="2">
    <location>
        <begin position="66"/>
        <end position="90"/>
    </location>
</feature>
<reference evidence="3" key="2">
    <citation type="submission" date="2015-06" db="EMBL/GenBank/DDBJ databases">
        <authorList>
            <person name="Radhakrishnan R."/>
            <person name="Underwood A."/>
            <person name="Al-Shahib A."/>
        </authorList>
    </citation>
    <scope>NUCLEOTIDE SEQUENCE</scope>
    <source>
        <strain evidence="3">P19_London_7_VIM_2_05_10</strain>
    </source>
</reference>
<dbReference type="eggNOG" id="ENOG5031HIF">
    <property type="taxonomic scope" value="Bacteria"/>
</dbReference>
<evidence type="ECO:0000313" key="15">
    <source>
        <dbReference type="Proteomes" id="UP000284767"/>
    </source>
</evidence>
<gene>
    <name evidence="8" type="ORF">ALP65_00996</name>
    <name evidence="6" type="ORF">CAZ10_25205</name>
    <name evidence="7" type="ORF">DT376_28310</name>
    <name evidence="4" type="ORF">GNQ48_24055</name>
    <name evidence="5" type="ORF">GUL26_23090</name>
    <name evidence="9" type="ORF">IPC1295_17915</name>
    <name evidence="10" type="ORF">L4V69_19835</name>
    <name evidence="3" type="ORF">PAERUG_P19_London_7_VIM_2_05_10_04836</name>
</gene>
<reference evidence="9 15" key="4">
    <citation type="submission" date="2017-08" db="EMBL/GenBank/DDBJ databases">
        <authorList>
            <person name="Feschi L."/>
            <person name="Jeukens J."/>
            <person name="Emond-Rheault J.-G."/>
            <person name="Kukavica-Ibrulj I."/>
            <person name="Boyle B."/>
            <person name="Levesque R.C."/>
        </authorList>
    </citation>
    <scope>NUCLEOTIDE SEQUENCE [LARGE SCALE GENOMIC DNA]</scope>
    <source>
        <strain evidence="9 15">PA-W36</strain>
    </source>
</reference>
<evidence type="ECO:0000313" key="14">
    <source>
        <dbReference type="Proteomes" id="UP000270834"/>
    </source>
</evidence>
<reference evidence="10" key="11">
    <citation type="submission" date="2023-10" db="EMBL/GenBank/DDBJ databases">
        <title>Pathogen: clinical or host-associated sample.</title>
        <authorList>
            <person name="Hergert J."/>
            <person name="Casey R."/>
            <person name="Wagner J."/>
            <person name="Young E.L."/>
            <person name="Oakeson K.F."/>
        </authorList>
    </citation>
    <scope>NUCLEOTIDE SEQUENCE</scope>
    <source>
        <strain evidence="10">2021CK-01020</strain>
    </source>
</reference>
<evidence type="ECO:0000313" key="5">
    <source>
        <dbReference type="EMBL" id="MZZ15143.1"/>
    </source>
</evidence>
<dbReference type="OMA" id="VWLGFWP"/>
<reference evidence="11" key="1">
    <citation type="submission" date="2015-06" db="EMBL/GenBank/DDBJ databases">
        <authorList>
            <person name="Radhakrishnan Rajesh"/>
            <person name="Underwood Anthony"/>
            <person name="Al-Shahib Ali"/>
        </authorList>
    </citation>
    <scope>NUCLEOTIDE SEQUENCE [LARGE SCALE GENOMIC DNA]</scope>
    <source>
        <strain evidence="11">P19_London_7_VIM_2_05_10</strain>
    </source>
</reference>
<dbReference type="Proteomes" id="UP000270834">
    <property type="component" value="Unassembled WGS sequence"/>
</dbReference>
<feature type="region of interest" description="Disordered" evidence="1">
    <location>
        <begin position="96"/>
        <end position="115"/>
    </location>
</feature>
<evidence type="ECO:0000256" key="1">
    <source>
        <dbReference type="SAM" id="MobiDB-lite"/>
    </source>
</evidence>
<dbReference type="EMBL" id="NFFZ01000015">
    <property type="protein sequence ID" value="OTI57973.1"/>
    <property type="molecule type" value="Genomic_DNA"/>
</dbReference>
<reference evidence="10" key="10">
    <citation type="submission" date="2023-06" db="EMBL/GenBank/DDBJ databases">
        <authorList>
            <consortium name="Clinical and Environmental Microbiology Branch: Whole genome sequencing antimicrobial resistance pathogens in the healthcare setting"/>
        </authorList>
    </citation>
    <scope>NUCLEOTIDE SEQUENCE</scope>
    <source>
        <strain evidence="10">2021CK-01020</strain>
    </source>
</reference>
<evidence type="ECO:0000313" key="8">
    <source>
        <dbReference type="EMBL" id="RMS48303.1"/>
    </source>
</evidence>
<feature type="transmembrane region" description="Helical" evidence="2">
    <location>
        <begin position="6"/>
        <end position="26"/>
    </location>
</feature>
<dbReference type="Proteomes" id="UP000194857">
    <property type="component" value="Unassembled WGS sequence"/>
</dbReference>
<protein>
    <recommendedName>
        <fullName evidence="17">Transmembrane protein</fullName>
    </recommendedName>
</protein>
<keyword evidence="2" id="KW-0812">Transmembrane</keyword>
<feature type="compositionally biased region" description="Polar residues" evidence="1">
    <location>
        <begin position="105"/>
        <end position="115"/>
    </location>
</feature>
<dbReference type="EMBL" id="WXZT01000016">
    <property type="protein sequence ID" value="MZZ15143.1"/>
    <property type="molecule type" value="Genomic_DNA"/>
</dbReference>
<dbReference type="EMBL" id="CP136986">
    <property type="protein sequence ID" value="WOS81332.1"/>
    <property type="molecule type" value="Genomic_DNA"/>
</dbReference>
<dbReference type="Proteomes" id="UP000253594">
    <property type="component" value="Unassembled WGS sequence"/>
</dbReference>
<dbReference type="AlphaFoldDB" id="A0A069Q8F7"/>
<reference evidence="4 16" key="8">
    <citation type="submission" date="2019-11" db="EMBL/GenBank/DDBJ databases">
        <title>Genomes of ocular Pseudomonas aeruginosa isolates.</title>
        <authorList>
            <person name="Khan M."/>
            <person name="Rice S.A."/>
            <person name="Willcox M.D.P."/>
            <person name="Stapleton F."/>
        </authorList>
    </citation>
    <scope>NUCLEOTIDE SEQUENCE [LARGE SCALE GENOMIC DNA]</scope>
    <source>
        <strain evidence="4 16">PA221</strain>
    </source>
</reference>
<evidence type="ECO:0000313" key="12">
    <source>
        <dbReference type="Proteomes" id="UP000194857"/>
    </source>
</evidence>
<dbReference type="EMBL" id="WOAD01000025">
    <property type="protein sequence ID" value="MUI38079.1"/>
    <property type="molecule type" value="Genomic_DNA"/>
</dbReference>
<keyword evidence="2" id="KW-0472">Membrane</keyword>
<evidence type="ECO:0000313" key="16">
    <source>
        <dbReference type="Proteomes" id="UP000433532"/>
    </source>
</evidence>
<dbReference type="EMBL" id="CVVU01000229">
    <property type="protein sequence ID" value="CRP56165.1"/>
    <property type="molecule type" value="Genomic_DNA"/>
</dbReference>
<reference evidence="8 14" key="6">
    <citation type="submission" date="2018-08" db="EMBL/GenBank/DDBJ databases">
        <title>Recombination of ecologically and evolutionarily significant loci maintains genetic cohesion in the Pseudomonas syringae species complex.</title>
        <authorList>
            <person name="Dillon M."/>
            <person name="Thakur S."/>
            <person name="Almeida R.N.D."/>
            <person name="Weir B.S."/>
            <person name="Guttman D.S."/>
        </authorList>
    </citation>
    <scope>NUCLEOTIDE SEQUENCE [LARGE SCALE GENOMIC DNA]</scope>
    <source>
        <strain evidence="8 14">ICMP 7846</strain>
    </source>
</reference>
<reference evidence="5" key="9">
    <citation type="submission" date="2020-01" db="EMBL/GenBank/DDBJ databases">
        <title>Bacteria Cultured from War Wounds Associated with the Conflict in Eastern Ukraine.</title>
        <authorList>
            <person name="Snesrud E."/>
            <person name="Galac M.R."/>
            <person name="Mc Gann P."/>
            <person name="Valentine K."/>
            <person name="Viacheslav K."/>
        </authorList>
    </citation>
    <scope>NUCLEOTIDE SEQUENCE</scope>
    <source>
        <strain evidence="5">VNMU148</strain>
    </source>
</reference>
<dbReference type="EMBL" id="QORE01001329">
    <property type="protein sequence ID" value="RCI71587.1"/>
    <property type="molecule type" value="Genomic_DNA"/>
</dbReference>
<evidence type="ECO:0000313" key="10">
    <source>
        <dbReference type="EMBL" id="WOS81332.1"/>
    </source>
</evidence>
<dbReference type="Proteomes" id="UP000644192">
    <property type="component" value="Unassembled WGS sequence"/>
</dbReference>
<evidence type="ECO:0000313" key="7">
    <source>
        <dbReference type="EMBL" id="RCI71587.1"/>
    </source>
</evidence>
<dbReference type="Proteomes" id="UP000433532">
    <property type="component" value="Unassembled WGS sequence"/>
</dbReference>
<evidence type="ECO:0000256" key="2">
    <source>
        <dbReference type="SAM" id="Phobius"/>
    </source>
</evidence>
<evidence type="ECO:0000313" key="3">
    <source>
        <dbReference type="EMBL" id="CRP56165.1"/>
    </source>
</evidence>
<accession>A0A069Q8F7</accession>
<reference evidence="9 15" key="7">
    <citation type="submission" date="2019-01" db="EMBL/GenBank/DDBJ databases">
        <title>The Pseudomonas aeruginosa pan-genome provides new insights on its population structure, horizontal gene transfer and pathogenicity.</title>
        <authorList>
            <person name="Freschi L."/>
            <person name="Vincent A.T."/>
            <person name="Jeukens J."/>
            <person name="Emond-Rheault J.-G."/>
            <person name="Kukavica-Ibrulj I."/>
            <person name="Dupont M.-J."/>
            <person name="Charette S.J."/>
            <person name="Boyle B."/>
            <person name="Levesque R.C."/>
        </authorList>
    </citation>
    <scope>NUCLEOTIDE SEQUENCE [LARGE SCALE GENOMIC DNA]</scope>
    <source>
        <strain evidence="9 15">PA-W36</strain>
    </source>
</reference>
<feature type="transmembrane region" description="Helical" evidence="2">
    <location>
        <begin position="38"/>
        <end position="54"/>
    </location>
</feature>
<evidence type="ECO:0008006" key="17">
    <source>
        <dbReference type="Google" id="ProtNLM"/>
    </source>
</evidence>
<evidence type="ECO:0000313" key="6">
    <source>
        <dbReference type="EMBL" id="OTI57973.1"/>
    </source>
</evidence>
<sequence>MSGPDTLSQAFGTLLLALAFSAFIVFVRGYRPGGVSGAWYDLVLAFVAVWLAFWPEAGVLARSPSLANALGLVLQVGATLLGCLLGYGVARGLRRAMRETRQKRSASSPTSRRGS</sequence>
<reference evidence="6 12" key="3">
    <citation type="submission" date="2017-05" db="EMBL/GenBank/DDBJ databases">
        <authorList>
            <person name="Song R."/>
            <person name="Chenine A.L."/>
            <person name="Ruprecht R.M."/>
        </authorList>
    </citation>
    <scope>NUCLEOTIDE SEQUENCE [LARGE SCALE GENOMIC DNA]</scope>
    <source>
        <strain evidence="6 12">S567_C10_BS</strain>
    </source>
</reference>
<reference evidence="7 13" key="5">
    <citation type="submission" date="2018-07" db="EMBL/GenBank/DDBJ databases">
        <title>Mechanisms of high-level aminoglycoside resistance among Gram-negative pathogens in Brazil.</title>
        <authorList>
            <person name="Ballaben A.S."/>
            <person name="Darini A.L.C."/>
            <person name="Doi Y."/>
        </authorList>
    </citation>
    <scope>NUCLEOTIDE SEQUENCE [LARGE SCALE GENOMIC DNA]</scope>
    <source>
        <strain evidence="7 13">B2-305</strain>
    </source>
</reference>
<keyword evidence="2" id="KW-1133">Transmembrane helix</keyword>
<dbReference type="EMBL" id="RBSQ01001064">
    <property type="protein sequence ID" value="RMS48303.1"/>
    <property type="molecule type" value="Genomic_DNA"/>
</dbReference>
<dbReference type="Proteomes" id="UP001297540">
    <property type="component" value="Chromosome"/>
</dbReference>
<evidence type="ECO:0000313" key="11">
    <source>
        <dbReference type="Proteomes" id="UP000045039"/>
    </source>
</evidence>
<dbReference type="RefSeq" id="WP_003088982.1">
    <property type="nucleotide sequence ID" value="NZ_AP014839.1"/>
</dbReference>
<accession>A0A1S1C7I5</accession>
<proteinExistence type="predicted"/>